<feature type="transmembrane region" description="Helical" evidence="1">
    <location>
        <begin position="20"/>
        <end position="36"/>
    </location>
</feature>
<keyword evidence="1" id="KW-1133">Transmembrane helix</keyword>
<protein>
    <submittedName>
        <fullName evidence="2">Uncharacterized protein</fullName>
    </submittedName>
</protein>
<comment type="caution">
    <text evidence="2">The sequence shown here is derived from an EMBL/GenBank/DDBJ whole genome shotgun (WGS) entry which is preliminary data.</text>
</comment>
<dbReference type="EMBL" id="WRXO01000001">
    <property type="protein sequence ID" value="MVT38993.1"/>
    <property type="molecule type" value="Genomic_DNA"/>
</dbReference>
<gene>
    <name evidence="2" type="ORF">GO495_00230</name>
</gene>
<keyword evidence="1" id="KW-0812">Transmembrane</keyword>
<keyword evidence="1" id="KW-0472">Membrane</keyword>
<dbReference type="Proteomes" id="UP000468388">
    <property type="component" value="Unassembled WGS sequence"/>
</dbReference>
<proteinExistence type="predicted"/>
<sequence length="247" mass="26831">MKNLNVTPATAGKSTKTNRIILGIAAGVLAVLAVACQKENNAGLRPGNEVAVVIGNPGDSAAFTYANTFGKLFRSSTNEIYTVKNFLQGTVNNTGNPPHIANSKYYYSLRSNDGTDSVNADLVFSGTANADVSVYTAYTLAFARTSFDSIATGLVSPAWTNITTKKIGLNSIDTVNYTVVSGWYNYNIVRHEALPVIEHGKYLTVKATTAGGRTFIIELQDLYSNRTPNAYKTPSNYPYLHFRYKEI</sequence>
<name>A0A6N8J1V0_9BACT</name>
<keyword evidence="3" id="KW-1185">Reference proteome</keyword>
<evidence type="ECO:0000256" key="1">
    <source>
        <dbReference type="SAM" id="Phobius"/>
    </source>
</evidence>
<dbReference type="OrthoDB" id="643242at2"/>
<evidence type="ECO:0000313" key="3">
    <source>
        <dbReference type="Proteomes" id="UP000468388"/>
    </source>
</evidence>
<dbReference type="RefSeq" id="WP_157297701.1">
    <property type="nucleotide sequence ID" value="NZ_BAAAZB010000005.1"/>
</dbReference>
<reference evidence="2 3" key="1">
    <citation type="submission" date="2019-12" db="EMBL/GenBank/DDBJ databases">
        <title>The draft genomic sequence of strain Chitinophaga oryziterrae JCM 16595.</title>
        <authorList>
            <person name="Zhang X."/>
        </authorList>
    </citation>
    <scope>NUCLEOTIDE SEQUENCE [LARGE SCALE GENOMIC DNA]</scope>
    <source>
        <strain evidence="2 3">JCM 16595</strain>
    </source>
</reference>
<accession>A0A6N8J1V0</accession>
<organism evidence="2 3">
    <name type="scientific">Chitinophaga oryziterrae</name>
    <dbReference type="NCBI Taxonomy" id="1031224"/>
    <lineage>
        <taxon>Bacteria</taxon>
        <taxon>Pseudomonadati</taxon>
        <taxon>Bacteroidota</taxon>
        <taxon>Chitinophagia</taxon>
        <taxon>Chitinophagales</taxon>
        <taxon>Chitinophagaceae</taxon>
        <taxon>Chitinophaga</taxon>
    </lineage>
</organism>
<dbReference type="AlphaFoldDB" id="A0A6N8J1V0"/>
<evidence type="ECO:0000313" key="2">
    <source>
        <dbReference type="EMBL" id="MVT38993.1"/>
    </source>
</evidence>